<reference evidence="3" key="1">
    <citation type="journal article" date="2019" name="Int. J. Syst. Evol. Microbiol.">
        <title>The Global Catalogue of Microorganisms (GCM) 10K type strain sequencing project: providing services to taxonomists for standard genome sequencing and annotation.</title>
        <authorList>
            <consortium name="The Broad Institute Genomics Platform"/>
            <consortium name="The Broad Institute Genome Sequencing Center for Infectious Disease"/>
            <person name="Wu L."/>
            <person name="Ma J."/>
        </authorList>
    </citation>
    <scope>NUCLEOTIDE SEQUENCE [LARGE SCALE GENOMIC DNA]</scope>
    <source>
        <strain evidence="3">CCM 8749</strain>
    </source>
</reference>
<sequence length="345" mass="38153">MKRWLTALQIAFTYIGTIVGAGFATGQEILQFFTKYGRWGTLTILAASILFVWLGTKLMLSSQRIGAKSYEDLNRHLFGPSAGKWVSRFLMLFLFGISSVMLAGAGTVFKEHFQISYQIGLLITILLSYLIIRRGMKAIFTVNSIVVPLMFCYICFVVVQAVHSPSASNWVEWNPPVDQLRVWLSPLLYTAFNLGLAQAVLVPIGGHISDRSTIRLGGMLGGLGVGIMLLALHFSLSSQMPSVALYEIPMARLAFELPVFVQLLFILIIFAEIFTTFIADIYGLVTQLEDKTPLSQTKLLVLLLAACFMISQIGFSSLLSTLYPLFGIISSAWLAALIIKRNDDS</sequence>
<keyword evidence="1" id="KW-0812">Transmembrane</keyword>
<feature type="transmembrane region" description="Helical" evidence="1">
    <location>
        <begin position="297"/>
        <end position="315"/>
    </location>
</feature>
<dbReference type="EMBL" id="JBHSQV010000082">
    <property type="protein sequence ID" value="MFC5986404.1"/>
    <property type="molecule type" value="Genomic_DNA"/>
</dbReference>
<feature type="transmembrane region" description="Helical" evidence="1">
    <location>
        <begin position="89"/>
        <end position="109"/>
    </location>
</feature>
<keyword evidence="1" id="KW-0472">Membrane</keyword>
<dbReference type="PANTHER" id="PTHR37814:SF1">
    <property type="entry name" value="MEMBRANE PROTEIN"/>
    <property type="match status" value="1"/>
</dbReference>
<organism evidence="2 3">
    <name type="scientific">Marinicrinis lubricantis</name>
    <dbReference type="NCBI Taxonomy" id="2086470"/>
    <lineage>
        <taxon>Bacteria</taxon>
        <taxon>Bacillati</taxon>
        <taxon>Bacillota</taxon>
        <taxon>Bacilli</taxon>
        <taxon>Bacillales</taxon>
        <taxon>Paenibacillaceae</taxon>
    </lineage>
</organism>
<feature type="transmembrane region" description="Helical" evidence="1">
    <location>
        <begin position="36"/>
        <end position="54"/>
    </location>
</feature>
<dbReference type="SUPFAM" id="SSF161070">
    <property type="entry name" value="SNF-like"/>
    <property type="match status" value="1"/>
</dbReference>
<comment type="caution">
    <text evidence="2">The sequence shown here is derived from an EMBL/GenBank/DDBJ whole genome shotgun (WGS) entry which is preliminary data.</text>
</comment>
<dbReference type="Proteomes" id="UP001596250">
    <property type="component" value="Unassembled WGS sequence"/>
</dbReference>
<protein>
    <recommendedName>
        <fullName evidence="4">Membrane protein YkvI</fullName>
    </recommendedName>
</protein>
<feature type="transmembrane region" description="Helical" evidence="1">
    <location>
        <begin position="115"/>
        <end position="132"/>
    </location>
</feature>
<name>A0ABW1IMV7_9BACL</name>
<dbReference type="InterPro" id="IPR037272">
    <property type="entry name" value="SNS_sf"/>
</dbReference>
<feature type="transmembrane region" description="Helical" evidence="1">
    <location>
        <begin position="182"/>
        <end position="204"/>
    </location>
</feature>
<feature type="transmembrane region" description="Helical" evidence="1">
    <location>
        <begin position="216"/>
        <end position="236"/>
    </location>
</feature>
<dbReference type="RefSeq" id="WP_379893740.1">
    <property type="nucleotide sequence ID" value="NZ_CBCSCT010000129.1"/>
</dbReference>
<evidence type="ECO:0000313" key="3">
    <source>
        <dbReference type="Proteomes" id="UP001596250"/>
    </source>
</evidence>
<feature type="transmembrane region" description="Helical" evidence="1">
    <location>
        <begin position="321"/>
        <end position="339"/>
    </location>
</feature>
<feature type="transmembrane region" description="Helical" evidence="1">
    <location>
        <begin position="259"/>
        <end position="285"/>
    </location>
</feature>
<evidence type="ECO:0000256" key="1">
    <source>
        <dbReference type="SAM" id="Phobius"/>
    </source>
</evidence>
<gene>
    <name evidence="2" type="ORF">ACFPXP_08155</name>
</gene>
<keyword evidence="3" id="KW-1185">Reference proteome</keyword>
<evidence type="ECO:0000313" key="2">
    <source>
        <dbReference type="EMBL" id="MFC5986404.1"/>
    </source>
</evidence>
<accession>A0ABW1IMV7</accession>
<feature type="transmembrane region" description="Helical" evidence="1">
    <location>
        <begin position="139"/>
        <end position="162"/>
    </location>
</feature>
<evidence type="ECO:0008006" key="4">
    <source>
        <dbReference type="Google" id="ProtNLM"/>
    </source>
</evidence>
<proteinExistence type="predicted"/>
<dbReference type="InterPro" id="IPR038728">
    <property type="entry name" value="YkvI-like"/>
</dbReference>
<keyword evidence="1" id="KW-1133">Transmembrane helix</keyword>
<dbReference type="PANTHER" id="PTHR37814">
    <property type="entry name" value="CONSERVED MEMBRANE PROTEIN"/>
    <property type="match status" value="1"/>
</dbReference>